<evidence type="ECO:0000313" key="2">
    <source>
        <dbReference type="EMBL" id="KEO72978.1"/>
    </source>
</evidence>
<accession>A0A074KZD0</accession>
<gene>
    <name evidence="2" type="ORF">EL17_15280</name>
</gene>
<protein>
    <recommendedName>
        <fullName evidence="1">UspA domain-containing protein</fullName>
    </recommendedName>
</protein>
<dbReference type="RefSeq" id="WP_035076136.1">
    <property type="nucleotide sequence ID" value="NZ_JMIH01000023.1"/>
</dbReference>
<name>A0A074KZD0_9BACT</name>
<dbReference type="OrthoDB" id="9788959at2"/>
<sequence>MKTRLIVLIDFSADNLFYIAGLWARALKADLYLIHQVPGLIPSLADGESRALIIEEEKKNALIKLKSKTTSYFPQVKEIQYHVSEQSISTTINSLPAKNEGFQNIVITGLKKRGFLEQLIFGSTATRIIDDTDYPIIAIPSKITAVLPEKIILALSYRYPLNHKAYHELLNTFDRTIKQCEIITVITPKDNEAESEAYLQRLTSDLQLEIPTTYRLFKGDDHFEEIKNHIVIQSSRSILVVQKGSRTLTDQIFRKFFINEIVHDGSIPLVVLPL</sequence>
<keyword evidence="3" id="KW-1185">Reference proteome</keyword>
<dbReference type="AlphaFoldDB" id="A0A074KZD0"/>
<dbReference type="InterPro" id="IPR006016">
    <property type="entry name" value="UspA"/>
</dbReference>
<feature type="domain" description="UspA" evidence="1">
    <location>
        <begin position="9"/>
        <end position="139"/>
    </location>
</feature>
<dbReference type="Gene3D" id="3.40.50.12370">
    <property type="match status" value="1"/>
</dbReference>
<organism evidence="2 3">
    <name type="scientific">Anditalea andensis</name>
    <dbReference type="NCBI Taxonomy" id="1048983"/>
    <lineage>
        <taxon>Bacteria</taxon>
        <taxon>Pseudomonadati</taxon>
        <taxon>Bacteroidota</taxon>
        <taxon>Cytophagia</taxon>
        <taxon>Cytophagales</taxon>
        <taxon>Cytophagaceae</taxon>
        <taxon>Anditalea</taxon>
    </lineage>
</organism>
<dbReference type="EMBL" id="JMIH01000023">
    <property type="protein sequence ID" value="KEO72978.1"/>
    <property type="molecule type" value="Genomic_DNA"/>
</dbReference>
<evidence type="ECO:0000313" key="3">
    <source>
        <dbReference type="Proteomes" id="UP000027821"/>
    </source>
</evidence>
<dbReference type="Pfam" id="PF00582">
    <property type="entry name" value="Usp"/>
    <property type="match status" value="1"/>
</dbReference>
<proteinExistence type="predicted"/>
<dbReference type="Proteomes" id="UP000027821">
    <property type="component" value="Unassembled WGS sequence"/>
</dbReference>
<comment type="caution">
    <text evidence="2">The sequence shown here is derived from an EMBL/GenBank/DDBJ whole genome shotgun (WGS) entry which is preliminary data.</text>
</comment>
<evidence type="ECO:0000259" key="1">
    <source>
        <dbReference type="Pfam" id="PF00582"/>
    </source>
</evidence>
<dbReference type="eggNOG" id="ENOG5032STP">
    <property type="taxonomic scope" value="Bacteria"/>
</dbReference>
<reference evidence="2 3" key="1">
    <citation type="submission" date="2014-04" db="EMBL/GenBank/DDBJ databases">
        <title>Characterization and application of a salt tolerant electro-active bacterium.</title>
        <authorList>
            <person name="Yang L."/>
            <person name="Wei S."/>
            <person name="Tay Q.X.M."/>
        </authorList>
    </citation>
    <scope>NUCLEOTIDE SEQUENCE [LARGE SCALE GENOMIC DNA]</scope>
    <source>
        <strain evidence="2 3">LY1</strain>
    </source>
</reference>
<dbReference type="SUPFAM" id="SSF52402">
    <property type="entry name" value="Adenine nucleotide alpha hydrolases-like"/>
    <property type="match status" value="1"/>
</dbReference>